<protein>
    <recommendedName>
        <fullName evidence="2">histidine kinase</fullName>
        <ecNumber evidence="2">2.7.13.3</ecNumber>
    </recommendedName>
</protein>
<dbReference type="PANTHER" id="PTHR45436:SF5">
    <property type="entry name" value="SENSOR HISTIDINE KINASE TRCS"/>
    <property type="match status" value="1"/>
</dbReference>
<dbReference type="InterPro" id="IPR036890">
    <property type="entry name" value="HATPase_C_sf"/>
</dbReference>
<feature type="compositionally biased region" description="Low complexity" evidence="8">
    <location>
        <begin position="664"/>
        <end position="679"/>
    </location>
</feature>
<gene>
    <name evidence="10" type="ORF">ACFPZN_41115</name>
</gene>
<keyword evidence="11" id="KW-1185">Reference proteome</keyword>
<comment type="caution">
    <text evidence="10">The sequence shown here is derived from an EMBL/GenBank/DDBJ whole genome shotgun (WGS) entry which is preliminary data.</text>
</comment>
<dbReference type="SMART" id="SM00387">
    <property type="entry name" value="HATPase_c"/>
    <property type="match status" value="1"/>
</dbReference>
<reference evidence="11" key="1">
    <citation type="journal article" date="2019" name="Int. J. Syst. Evol. Microbiol.">
        <title>The Global Catalogue of Microorganisms (GCM) 10K type strain sequencing project: providing services to taxonomists for standard genome sequencing and annotation.</title>
        <authorList>
            <consortium name="The Broad Institute Genomics Platform"/>
            <consortium name="The Broad Institute Genome Sequencing Center for Infectious Disease"/>
            <person name="Wu L."/>
            <person name="Ma J."/>
        </authorList>
    </citation>
    <scope>NUCLEOTIDE SEQUENCE [LARGE SCALE GENOMIC DNA]</scope>
    <source>
        <strain evidence="11">KCTC 42087</strain>
    </source>
</reference>
<dbReference type="InterPro" id="IPR003594">
    <property type="entry name" value="HATPase_dom"/>
</dbReference>
<keyword evidence="5" id="KW-0812">Transmembrane</keyword>
<feature type="region of interest" description="Disordered" evidence="8">
    <location>
        <begin position="638"/>
        <end position="843"/>
    </location>
</feature>
<evidence type="ECO:0000313" key="10">
    <source>
        <dbReference type="EMBL" id="MFC5752050.1"/>
    </source>
</evidence>
<dbReference type="PROSITE" id="PS50109">
    <property type="entry name" value="HIS_KIN"/>
    <property type="match status" value="1"/>
</dbReference>
<organism evidence="10 11">
    <name type="scientific">Actinomadura rugatobispora</name>
    <dbReference type="NCBI Taxonomy" id="1994"/>
    <lineage>
        <taxon>Bacteria</taxon>
        <taxon>Bacillati</taxon>
        <taxon>Actinomycetota</taxon>
        <taxon>Actinomycetes</taxon>
        <taxon>Streptosporangiales</taxon>
        <taxon>Thermomonosporaceae</taxon>
        <taxon>Actinomadura</taxon>
    </lineage>
</organism>
<keyword evidence="6" id="KW-0418">Kinase</keyword>
<dbReference type="EC" id="2.7.13.3" evidence="2"/>
<keyword evidence="4" id="KW-0808">Transferase</keyword>
<feature type="compositionally biased region" description="Basic and acidic residues" evidence="8">
    <location>
        <begin position="833"/>
        <end position="843"/>
    </location>
</feature>
<dbReference type="Pfam" id="PF08376">
    <property type="entry name" value="NIT"/>
    <property type="match status" value="1"/>
</dbReference>
<evidence type="ECO:0000256" key="2">
    <source>
        <dbReference type="ARBA" id="ARBA00012438"/>
    </source>
</evidence>
<feature type="domain" description="Histidine kinase" evidence="9">
    <location>
        <begin position="516"/>
        <end position="621"/>
    </location>
</feature>
<dbReference type="EMBL" id="JBHSON010000079">
    <property type="protein sequence ID" value="MFC5752050.1"/>
    <property type="molecule type" value="Genomic_DNA"/>
</dbReference>
<dbReference type="Proteomes" id="UP001596074">
    <property type="component" value="Unassembled WGS sequence"/>
</dbReference>
<feature type="compositionally biased region" description="Acidic residues" evidence="8">
    <location>
        <begin position="651"/>
        <end position="663"/>
    </location>
</feature>
<accession>A0ABW1A991</accession>
<evidence type="ECO:0000256" key="5">
    <source>
        <dbReference type="ARBA" id="ARBA00022692"/>
    </source>
</evidence>
<keyword evidence="7" id="KW-1133">Transmembrane helix</keyword>
<feature type="compositionally biased region" description="Gly residues" evidence="8">
    <location>
        <begin position="757"/>
        <end position="767"/>
    </location>
</feature>
<feature type="compositionally biased region" description="Polar residues" evidence="8">
    <location>
        <begin position="364"/>
        <end position="373"/>
    </location>
</feature>
<evidence type="ECO:0000256" key="8">
    <source>
        <dbReference type="SAM" id="MobiDB-lite"/>
    </source>
</evidence>
<dbReference type="Pfam" id="PF02518">
    <property type="entry name" value="HATPase_c"/>
    <property type="match status" value="1"/>
</dbReference>
<dbReference type="InterPro" id="IPR050428">
    <property type="entry name" value="TCS_sensor_his_kinase"/>
</dbReference>
<evidence type="ECO:0000256" key="1">
    <source>
        <dbReference type="ARBA" id="ARBA00000085"/>
    </source>
</evidence>
<dbReference type="SUPFAM" id="SSF55874">
    <property type="entry name" value="ATPase domain of HSP90 chaperone/DNA topoisomerase II/histidine kinase"/>
    <property type="match status" value="1"/>
</dbReference>
<evidence type="ECO:0000313" key="11">
    <source>
        <dbReference type="Proteomes" id="UP001596074"/>
    </source>
</evidence>
<evidence type="ECO:0000256" key="4">
    <source>
        <dbReference type="ARBA" id="ARBA00022679"/>
    </source>
</evidence>
<keyword evidence="3" id="KW-0597">Phosphoprotein</keyword>
<evidence type="ECO:0000256" key="3">
    <source>
        <dbReference type="ARBA" id="ARBA00022553"/>
    </source>
</evidence>
<feature type="compositionally biased region" description="Low complexity" evidence="8">
    <location>
        <begin position="726"/>
        <end position="736"/>
    </location>
</feature>
<dbReference type="RefSeq" id="WP_378288012.1">
    <property type="nucleotide sequence ID" value="NZ_JBHSON010000079.1"/>
</dbReference>
<name>A0ABW1A991_9ACTN</name>
<comment type="catalytic activity">
    <reaction evidence="1">
        <text>ATP + protein L-histidine = ADP + protein N-phospho-L-histidine.</text>
        <dbReference type="EC" id="2.7.13.3"/>
    </reaction>
</comment>
<dbReference type="InterPro" id="IPR013587">
    <property type="entry name" value="Nitrate/nitrite_sensing"/>
</dbReference>
<dbReference type="InterPro" id="IPR005467">
    <property type="entry name" value="His_kinase_dom"/>
</dbReference>
<feature type="region of interest" description="Disordered" evidence="8">
    <location>
        <begin position="350"/>
        <end position="374"/>
    </location>
</feature>
<evidence type="ECO:0000256" key="7">
    <source>
        <dbReference type="ARBA" id="ARBA00022989"/>
    </source>
</evidence>
<dbReference type="PANTHER" id="PTHR45436">
    <property type="entry name" value="SENSOR HISTIDINE KINASE YKOH"/>
    <property type="match status" value="1"/>
</dbReference>
<evidence type="ECO:0000256" key="6">
    <source>
        <dbReference type="ARBA" id="ARBA00022777"/>
    </source>
</evidence>
<sequence>MNPRTRSIRSRIVLLLLVPVLSLVALWSFTAVLTLGESLDHRAAERSTTRMRTAVQDVVLALGTERQATAAFLGGPGDAPRTELDAARGRTDTAARAFRVRAREELDAAGGPDDRAAGALREALRELDRLPASRRTADGRGMEPVAAIDTYSAPVEAMHAFTERRAPTADGALYHWSAGLVAGTRAMDLVMRESALVAGAAAGDGRLTAAEHRRFVETVAAQRLLWADQRAHLPAGVHGRVLAPLFSSPAYTGFRALEEAVAGAAAEEAEVDARQWSATVPPLLGTLGAANQQASRMLAAEQDARGRELTLRLSLAGGLGLVAVLASIVVAFRSGRGLVGELAALRAAAAGPGEPPEDAQEPASTASPPASRTTEIRQVADALTGLRRTAGEAAEGRAELHEVVNRVFLNIARRNQSLLHRQLAMLEEMRDQGRPQGGDAAEPGRVDRLGHLATRMRRHAESLIILSGASPGRGRREAVPMADVLAEAVAEIEERDRVSVLTQSREGLVGGAVPDVVHLLAELLENAATFSPPSTAIRLLAERVGSGFAIEVEDRGLGMRPAELDELNARLAAPPEFDLADTDRLGLLVVARLAARHGARVSLRPSPYGGTTAIVVLPHELMVPAERVTRPGRALLAARPAPSEAPRVPEEPEEPEGPEELEEPASSVPVPESESFPDVEPAPEPVPLLRIAGRTMPQNDQDAPETGVSAANSASAGNPWFDDVADPAAPAAAEGGVEPREGGRPPVPGAGARTATGGAGAANGGGQPSEPADTHAGLPRRRRQESLAPQLRRKHGTPPPPAAEQGPAGVIVRSPEEARSMMASIQRGWRRARASDQGDEEAR</sequence>
<evidence type="ECO:0000259" key="9">
    <source>
        <dbReference type="PROSITE" id="PS50109"/>
    </source>
</evidence>
<keyword evidence="7" id="KW-0472">Membrane</keyword>
<dbReference type="Gene3D" id="3.30.565.10">
    <property type="entry name" value="Histidine kinase-like ATPase, C-terminal domain"/>
    <property type="match status" value="1"/>
</dbReference>
<proteinExistence type="predicted"/>